<proteinExistence type="inferred from homology"/>
<dbReference type="PROSITE" id="PS51087">
    <property type="entry name" value="APAG"/>
    <property type="match status" value="1"/>
</dbReference>
<dbReference type="InterPro" id="IPR023065">
    <property type="entry name" value="Uncharacterised_ApaG"/>
</dbReference>
<evidence type="ECO:0000313" key="4">
    <source>
        <dbReference type="EMBL" id="AIK97211.1"/>
    </source>
</evidence>
<evidence type="ECO:0000259" key="3">
    <source>
        <dbReference type="PROSITE" id="PS51087"/>
    </source>
</evidence>
<dbReference type="STRING" id="91604.ID47_11435"/>
<dbReference type="OrthoDB" id="9795226at2"/>
<dbReference type="PANTHER" id="PTHR14289:SF16">
    <property type="entry name" value="POLYMERASE DELTA-INTERACTING PROTEIN 2"/>
    <property type="match status" value="1"/>
</dbReference>
<dbReference type="HOGENOM" id="CLU_128074_1_0_5"/>
<sequence length="139" mass="15837">MTTMVQTAPSYTQESEKIRVTVYPIYLESQSAPDENHYLWAYHVRIENLSDSPVQLKNRYWEITDSFGRTQIVKGIGVVGEQPTIQPDEIYEYTSGTPLTTPSGIMVGRYHMTRQDGELFSVDVPAFSLDSPYQPIILN</sequence>
<organism evidence="4 5">
    <name type="scientific">Candidatus Odyssella acanthamoebae</name>
    <dbReference type="NCBI Taxonomy" id="91604"/>
    <lineage>
        <taxon>Bacteria</taxon>
        <taxon>Pseudomonadati</taxon>
        <taxon>Pseudomonadota</taxon>
        <taxon>Alphaproteobacteria</taxon>
        <taxon>Holosporales</taxon>
        <taxon>Candidatus Paracaedibacteraceae</taxon>
        <taxon>Candidatus Odyssella</taxon>
    </lineage>
</organism>
<gene>
    <name evidence="2" type="primary">apaG</name>
    <name evidence="4" type="ORF">ID47_11435</name>
</gene>
<accession>A0A077AX87</accession>
<dbReference type="Pfam" id="PF04379">
    <property type="entry name" value="DUF525"/>
    <property type="match status" value="1"/>
</dbReference>
<dbReference type="RefSeq" id="WP_084676021.1">
    <property type="nucleotide sequence ID" value="NZ_CP008941.1"/>
</dbReference>
<dbReference type="SUPFAM" id="SSF110069">
    <property type="entry name" value="ApaG-like"/>
    <property type="match status" value="1"/>
</dbReference>
<dbReference type="InterPro" id="IPR036767">
    <property type="entry name" value="ApaG_sf"/>
</dbReference>
<protein>
    <recommendedName>
        <fullName evidence="1 2">Protein ApaG</fullName>
    </recommendedName>
</protein>
<name>A0A077AX87_9PROT</name>
<dbReference type="GO" id="GO:0070987">
    <property type="term" value="P:error-free translesion synthesis"/>
    <property type="evidence" value="ECO:0007669"/>
    <property type="project" value="TreeGrafter"/>
</dbReference>
<evidence type="ECO:0000256" key="1">
    <source>
        <dbReference type="ARBA" id="ARBA00017693"/>
    </source>
</evidence>
<dbReference type="Gene3D" id="2.60.40.1470">
    <property type="entry name" value="ApaG domain"/>
    <property type="match status" value="1"/>
</dbReference>
<evidence type="ECO:0000313" key="5">
    <source>
        <dbReference type="Proteomes" id="UP000028926"/>
    </source>
</evidence>
<dbReference type="HAMAP" id="MF_00791">
    <property type="entry name" value="ApaG"/>
    <property type="match status" value="1"/>
</dbReference>
<dbReference type="KEGG" id="paca:ID47_11435"/>
<dbReference type="InterPro" id="IPR007474">
    <property type="entry name" value="ApaG_domain"/>
</dbReference>
<keyword evidence="5" id="KW-1185">Reference proteome</keyword>
<dbReference type="EMBL" id="CP008941">
    <property type="protein sequence ID" value="AIK97211.1"/>
    <property type="molecule type" value="Genomic_DNA"/>
</dbReference>
<reference evidence="4 5" key="1">
    <citation type="submission" date="2014-07" db="EMBL/GenBank/DDBJ databases">
        <title>Comparative genomic insights into amoeba endosymbionts belonging to the families of Holosporaceae and Candidatus Midichloriaceae within Rickettsiales.</title>
        <authorList>
            <person name="Wang Z."/>
            <person name="Wu M."/>
        </authorList>
    </citation>
    <scope>NUCLEOTIDE SEQUENCE [LARGE SCALE GENOMIC DNA]</scope>
    <source>
        <strain evidence="4">PRA3</strain>
    </source>
</reference>
<feature type="domain" description="ApaG" evidence="3">
    <location>
        <begin position="12"/>
        <end position="136"/>
    </location>
</feature>
<dbReference type="eggNOG" id="COG2967">
    <property type="taxonomic scope" value="Bacteria"/>
</dbReference>
<dbReference type="AlphaFoldDB" id="A0A077AX87"/>
<dbReference type="Proteomes" id="UP000028926">
    <property type="component" value="Chromosome"/>
</dbReference>
<dbReference type="PANTHER" id="PTHR14289">
    <property type="entry name" value="F-BOX ONLY PROTEIN 3"/>
    <property type="match status" value="1"/>
</dbReference>
<dbReference type="NCBIfam" id="NF003967">
    <property type="entry name" value="PRK05461.1"/>
    <property type="match status" value="1"/>
</dbReference>
<evidence type="ECO:0000256" key="2">
    <source>
        <dbReference type="HAMAP-Rule" id="MF_00791"/>
    </source>
</evidence>